<gene>
    <name evidence="2" type="ORF">NDU88_004823</name>
</gene>
<organism evidence="2 3">
    <name type="scientific">Pleurodeles waltl</name>
    <name type="common">Iberian ribbed newt</name>
    <dbReference type="NCBI Taxonomy" id="8319"/>
    <lineage>
        <taxon>Eukaryota</taxon>
        <taxon>Metazoa</taxon>
        <taxon>Chordata</taxon>
        <taxon>Craniata</taxon>
        <taxon>Vertebrata</taxon>
        <taxon>Euteleostomi</taxon>
        <taxon>Amphibia</taxon>
        <taxon>Batrachia</taxon>
        <taxon>Caudata</taxon>
        <taxon>Salamandroidea</taxon>
        <taxon>Salamandridae</taxon>
        <taxon>Pleurodelinae</taxon>
        <taxon>Pleurodeles</taxon>
    </lineage>
</organism>
<dbReference type="AlphaFoldDB" id="A0AAV7RMK6"/>
<dbReference type="Proteomes" id="UP001066276">
    <property type="component" value="Chromosome 5"/>
</dbReference>
<feature type="region of interest" description="Disordered" evidence="1">
    <location>
        <begin position="30"/>
        <end position="58"/>
    </location>
</feature>
<accession>A0AAV7RMK6</accession>
<dbReference type="EMBL" id="JANPWB010000009">
    <property type="protein sequence ID" value="KAJ1152045.1"/>
    <property type="molecule type" value="Genomic_DNA"/>
</dbReference>
<keyword evidence="3" id="KW-1185">Reference proteome</keyword>
<evidence type="ECO:0000256" key="1">
    <source>
        <dbReference type="SAM" id="MobiDB-lite"/>
    </source>
</evidence>
<reference evidence="2" key="1">
    <citation type="journal article" date="2022" name="bioRxiv">
        <title>Sequencing and chromosome-scale assembly of the giantPleurodeles waltlgenome.</title>
        <authorList>
            <person name="Brown T."/>
            <person name="Elewa A."/>
            <person name="Iarovenko S."/>
            <person name="Subramanian E."/>
            <person name="Araus A.J."/>
            <person name="Petzold A."/>
            <person name="Susuki M."/>
            <person name="Suzuki K.-i.T."/>
            <person name="Hayashi T."/>
            <person name="Toyoda A."/>
            <person name="Oliveira C."/>
            <person name="Osipova E."/>
            <person name="Leigh N.D."/>
            <person name="Simon A."/>
            <person name="Yun M.H."/>
        </authorList>
    </citation>
    <scope>NUCLEOTIDE SEQUENCE</scope>
    <source>
        <strain evidence="2">20211129_DDA</strain>
        <tissue evidence="2">Liver</tissue>
    </source>
</reference>
<name>A0AAV7RMK6_PLEWA</name>
<sequence length="228" mass="25744">MRVSGSSKLQNPGTCVRMVVAILKRTKTHKNRAGYVPKRTRRGKRQNGGTKHNNSRGIYEVDHTQHQELEHSDQESISDPNDICVINLSDKVLDMDQLSVLNKGLGFVPTSIPDYTELHINLFKFIRKCELFKYFSEKQNKTSVTPIDTTSCPILIEDIKDIHTLLSLENNDDAPPHDEILSDLGWDSTDTCVSGLKPASRFVLVLLTGSAIDLFYNRVTKDLYQLEA</sequence>
<evidence type="ECO:0000313" key="2">
    <source>
        <dbReference type="EMBL" id="KAJ1152045.1"/>
    </source>
</evidence>
<proteinExistence type="predicted"/>
<comment type="caution">
    <text evidence="2">The sequence shown here is derived from an EMBL/GenBank/DDBJ whole genome shotgun (WGS) entry which is preliminary data.</text>
</comment>
<feature type="compositionally biased region" description="Basic residues" evidence="1">
    <location>
        <begin position="30"/>
        <end position="45"/>
    </location>
</feature>
<evidence type="ECO:0000313" key="3">
    <source>
        <dbReference type="Proteomes" id="UP001066276"/>
    </source>
</evidence>
<feature type="compositionally biased region" description="Polar residues" evidence="1">
    <location>
        <begin position="47"/>
        <end position="56"/>
    </location>
</feature>
<protein>
    <submittedName>
        <fullName evidence="2">Uncharacterized protein</fullName>
    </submittedName>
</protein>